<evidence type="ECO:0000313" key="2">
    <source>
        <dbReference type="Proteomes" id="UP001208567"/>
    </source>
</evidence>
<comment type="caution">
    <text evidence="1">The sequence shown here is derived from an EMBL/GenBank/DDBJ whole genome shotgun (WGS) entry which is preliminary data.</text>
</comment>
<evidence type="ECO:0008006" key="3">
    <source>
        <dbReference type="Google" id="ProtNLM"/>
    </source>
</evidence>
<dbReference type="RefSeq" id="WP_264849899.1">
    <property type="nucleotide sequence ID" value="NZ_BRXR01000001.1"/>
</dbReference>
<gene>
    <name evidence="1" type="ORF">bsdE14_20370</name>
</gene>
<sequence>MKRKLLLIGIGIVLALIFFSNPMKIAIIRVNVLVKTDLKEINTVTPSTVGRPLFLAIGTNRKGEKTAVWMNKQSFFSYGVEGKASLENTIEKDKAISIIKENNLLNNFQSIELQYCMKNSYLREGAYWYSGDFSGDNHNYRIVYIDIVNGKYIVLDDFGKVIIDTIK</sequence>
<evidence type="ECO:0000313" key="1">
    <source>
        <dbReference type="EMBL" id="GLC30627.1"/>
    </source>
</evidence>
<protein>
    <recommendedName>
        <fullName evidence="3">DUF5590 domain-containing protein</fullName>
    </recommendedName>
</protein>
<dbReference type="Proteomes" id="UP001208567">
    <property type="component" value="Unassembled WGS sequence"/>
</dbReference>
<name>A0ABQ5N5W2_9CLOT</name>
<keyword evidence="2" id="KW-1185">Reference proteome</keyword>
<accession>A0ABQ5N5W2</accession>
<organism evidence="1 2">
    <name type="scientific">Clostridium omnivorum</name>
    <dbReference type="NCBI Taxonomy" id="1604902"/>
    <lineage>
        <taxon>Bacteria</taxon>
        <taxon>Bacillati</taxon>
        <taxon>Bacillota</taxon>
        <taxon>Clostridia</taxon>
        <taxon>Eubacteriales</taxon>
        <taxon>Clostridiaceae</taxon>
        <taxon>Clostridium</taxon>
    </lineage>
</organism>
<proteinExistence type="predicted"/>
<dbReference type="EMBL" id="BRXR01000001">
    <property type="protein sequence ID" value="GLC30627.1"/>
    <property type="molecule type" value="Genomic_DNA"/>
</dbReference>
<reference evidence="1 2" key="1">
    <citation type="journal article" date="2024" name="Int. J. Syst. Evol. Microbiol.">
        <title>Clostridium omnivorum sp. nov., isolated from anoxic soil under the treatment of reductive soil disinfestation.</title>
        <authorList>
            <person name="Ueki A."/>
            <person name="Tonouchi A."/>
            <person name="Kaku N."/>
            <person name="Honma S."/>
            <person name="Ueki K."/>
        </authorList>
    </citation>
    <scope>NUCLEOTIDE SEQUENCE [LARGE SCALE GENOMIC DNA]</scope>
    <source>
        <strain evidence="1 2">E14</strain>
    </source>
</reference>